<evidence type="ECO:0000313" key="1">
    <source>
        <dbReference type="EMBL" id="SDF27526.1"/>
    </source>
</evidence>
<proteinExistence type="predicted"/>
<reference evidence="1 2" key="1">
    <citation type="submission" date="2016-10" db="EMBL/GenBank/DDBJ databases">
        <authorList>
            <person name="de Groot N.N."/>
        </authorList>
    </citation>
    <scope>NUCLEOTIDE SEQUENCE [LARGE SCALE GENOMIC DNA]</scope>
    <source>
        <strain evidence="1 2">CGMCC 4.3143</strain>
    </source>
</reference>
<dbReference type="STRING" id="366584.SAMN05216377_104137"/>
<evidence type="ECO:0000313" key="2">
    <source>
        <dbReference type="Proteomes" id="UP000198967"/>
    </source>
</evidence>
<dbReference type="RefSeq" id="WP_093078914.1">
    <property type="nucleotide sequence ID" value="NZ_FNBE01000004.1"/>
</dbReference>
<keyword evidence="2" id="KW-1185">Reference proteome</keyword>
<dbReference type="AlphaFoldDB" id="A0A1G7JRP1"/>
<organism evidence="1 2">
    <name type="scientific">Pseudonocardia oroxyli</name>
    <dbReference type="NCBI Taxonomy" id="366584"/>
    <lineage>
        <taxon>Bacteria</taxon>
        <taxon>Bacillati</taxon>
        <taxon>Actinomycetota</taxon>
        <taxon>Actinomycetes</taxon>
        <taxon>Pseudonocardiales</taxon>
        <taxon>Pseudonocardiaceae</taxon>
        <taxon>Pseudonocardia</taxon>
    </lineage>
</organism>
<dbReference type="Proteomes" id="UP000198967">
    <property type="component" value="Unassembled WGS sequence"/>
</dbReference>
<dbReference type="OrthoDB" id="4170613at2"/>
<accession>A0A1G7JRP1</accession>
<name>A0A1G7JRP1_PSEOR</name>
<sequence>MRVEFGRRAGGGSVAVLVRPDGVRLRLTSYDRKYLIPHDLAHFATEQELGLTDGLFGSIAAGALFDSVEVLSGTRAGVRSEAVRRRNAAALALTESLVGVVHLVANDPGAPERAVTDGIERAWGGVREGRCPHRPERRLAALRSLRALGDRFAALGPAETLELVFDVRPHR</sequence>
<protein>
    <submittedName>
        <fullName evidence="1">Uncharacterized protein</fullName>
    </submittedName>
</protein>
<dbReference type="EMBL" id="FNBE01000004">
    <property type="protein sequence ID" value="SDF27526.1"/>
    <property type="molecule type" value="Genomic_DNA"/>
</dbReference>
<gene>
    <name evidence="1" type="ORF">SAMN05216377_104137</name>
</gene>